<evidence type="ECO:0000256" key="6">
    <source>
        <dbReference type="ARBA" id="ARBA00022970"/>
    </source>
</evidence>
<comment type="catalytic activity">
    <reaction evidence="9">
        <text>L-serine(in) + Na(+)(in) = L-serine(out) + Na(+)(out)</text>
        <dbReference type="Rhea" id="RHEA:29575"/>
        <dbReference type="ChEBI" id="CHEBI:29101"/>
        <dbReference type="ChEBI" id="CHEBI:33384"/>
    </reaction>
</comment>
<keyword evidence="5 9" id="KW-0769">Symport</keyword>
<feature type="transmembrane region" description="Helical" evidence="9">
    <location>
        <begin position="178"/>
        <end position="199"/>
    </location>
</feature>
<evidence type="ECO:0000256" key="4">
    <source>
        <dbReference type="ARBA" id="ARBA00022692"/>
    </source>
</evidence>
<name>A0A653I6R8_9BACL</name>
<evidence type="ECO:0000256" key="2">
    <source>
        <dbReference type="ARBA" id="ARBA00022448"/>
    </source>
</evidence>
<dbReference type="FunFam" id="1.10.3860.10:FF:000003">
    <property type="entry name" value="Serine/threonine transporter sstT"/>
    <property type="match status" value="1"/>
</dbReference>
<keyword evidence="3 9" id="KW-1003">Cell membrane</keyword>
<feature type="transmembrane region" description="Helical" evidence="9">
    <location>
        <begin position="211"/>
        <end position="236"/>
    </location>
</feature>
<evidence type="ECO:0000313" key="10">
    <source>
        <dbReference type="EMBL" id="VWX34549.1"/>
    </source>
</evidence>
<dbReference type="NCBIfam" id="NF010151">
    <property type="entry name" value="PRK13628.1"/>
    <property type="match status" value="1"/>
</dbReference>
<feature type="transmembrane region" description="Helical" evidence="9">
    <location>
        <begin position="12"/>
        <end position="31"/>
    </location>
</feature>
<feature type="transmembrane region" description="Helical" evidence="9">
    <location>
        <begin position="321"/>
        <end position="346"/>
    </location>
</feature>
<keyword evidence="2 9" id="KW-0813">Transport</keyword>
<evidence type="ECO:0000256" key="3">
    <source>
        <dbReference type="ARBA" id="ARBA00022475"/>
    </source>
</evidence>
<keyword evidence="6 9" id="KW-0029">Amino-acid transport</keyword>
<dbReference type="SUPFAM" id="SSF118215">
    <property type="entry name" value="Proton glutamate symport protein"/>
    <property type="match status" value="1"/>
</dbReference>
<feature type="transmembrane region" description="Helical" evidence="9">
    <location>
        <begin position="284"/>
        <end position="309"/>
    </location>
</feature>
<feature type="transmembrane region" description="Helical" evidence="9">
    <location>
        <begin position="77"/>
        <end position="100"/>
    </location>
</feature>
<dbReference type="PRINTS" id="PR00173">
    <property type="entry name" value="EDTRNSPORT"/>
</dbReference>
<dbReference type="PANTHER" id="PTHR42865">
    <property type="entry name" value="PROTON/GLUTAMATE-ASPARTATE SYMPORTER"/>
    <property type="match status" value="1"/>
</dbReference>
<dbReference type="Proteomes" id="UP000439752">
    <property type="component" value="Unassembled WGS sequence"/>
</dbReference>
<proteinExistence type="inferred from homology"/>
<evidence type="ECO:0000256" key="5">
    <source>
        <dbReference type="ARBA" id="ARBA00022847"/>
    </source>
</evidence>
<dbReference type="AlphaFoldDB" id="A0A653I6R8"/>
<dbReference type="InterPro" id="IPR023025">
    <property type="entry name" value="Ser_Thr_transp_SstT"/>
</dbReference>
<sequence length="423" mass="44671">MKLLKRWNRISLVKQIVIGLILGIILAVSIPETAKSLTIFGTLFVSALKAVAPVLVFFLVMAAIVQHKKGQQTNMKSIIFLYLLGTFLAGSIAVVISFLFPVSIILTEGAEKLAAPDNAVDVLRKLVLNVVDNPVNALINANYIGILAWAIVLGLALKNASDTTKTFISNISDSIAQVVGWIIKLAPLGIMGIVIGSVTENGLKSLLDYGNLLLVLIGTMLVVALIVNPLIVFINVRQNPYPLVFKCLRESGITAFFTRSSAANIPVNMELCKKLGLDKETYGISIPLGATINMGGAAITISVLTLAAVNTLDIAVDLPTAILLSVLAAVCACGASGVAGGSLLLIPLACSLFGIPNDLAMQVVAVGLIISVLQDSFETGLNSSTDVLFTATAEYKKRLKEGEQLSINRSVMAAETTEKVVNS</sequence>
<feature type="transmembrane region" description="Helical" evidence="9">
    <location>
        <begin position="37"/>
        <end position="65"/>
    </location>
</feature>
<evidence type="ECO:0000256" key="7">
    <source>
        <dbReference type="ARBA" id="ARBA00022989"/>
    </source>
</evidence>
<comment type="function">
    <text evidence="9">Involved in the import of serine and threonine into the cell, with the concomitant import of sodium (symport system).</text>
</comment>
<dbReference type="GO" id="GO:0005295">
    <property type="term" value="F:neutral L-amino acid:sodium symporter activity"/>
    <property type="evidence" value="ECO:0007669"/>
    <property type="project" value="TreeGrafter"/>
</dbReference>
<accession>A0A653I6R8</accession>
<dbReference type="GO" id="GO:0015826">
    <property type="term" value="P:threonine transport"/>
    <property type="evidence" value="ECO:0007669"/>
    <property type="project" value="InterPro"/>
</dbReference>
<dbReference type="Gene3D" id="1.10.3860.10">
    <property type="entry name" value="Sodium:dicarboxylate symporter"/>
    <property type="match status" value="1"/>
</dbReference>
<keyword evidence="11" id="KW-1185">Reference proteome</keyword>
<dbReference type="Pfam" id="PF00375">
    <property type="entry name" value="SDF"/>
    <property type="match status" value="1"/>
</dbReference>
<dbReference type="GO" id="GO:0005886">
    <property type="term" value="C:plasma membrane"/>
    <property type="evidence" value="ECO:0007669"/>
    <property type="project" value="UniProtKB-SubCell"/>
</dbReference>
<dbReference type="GO" id="GO:0032329">
    <property type="term" value="P:serine transport"/>
    <property type="evidence" value="ECO:0007669"/>
    <property type="project" value="InterPro"/>
</dbReference>
<dbReference type="InterPro" id="IPR036458">
    <property type="entry name" value="Na:dicarbo_symporter_sf"/>
</dbReference>
<reference evidence="10 11" key="1">
    <citation type="submission" date="2019-10" db="EMBL/GenBank/DDBJ databases">
        <authorList>
            <person name="Karimi E."/>
        </authorList>
    </citation>
    <scope>NUCLEOTIDE SEQUENCE [LARGE SCALE GENOMIC DNA]</scope>
    <source>
        <strain evidence="10">Exiguobacterium sp. 9Y</strain>
    </source>
</reference>
<keyword evidence="7 9" id="KW-1133">Transmembrane helix</keyword>
<dbReference type="HAMAP" id="MF_01582">
    <property type="entry name" value="Ser_Thr_transp_SstT"/>
    <property type="match status" value="1"/>
</dbReference>
<evidence type="ECO:0000256" key="8">
    <source>
        <dbReference type="ARBA" id="ARBA00023136"/>
    </source>
</evidence>
<comment type="subcellular location">
    <subcellularLocation>
        <location evidence="9">Cell membrane</location>
        <topology evidence="9">Multi-pass membrane protein</topology>
    </subcellularLocation>
    <subcellularLocation>
        <location evidence="1">Membrane</location>
        <topology evidence="1">Multi-pass membrane protein</topology>
    </subcellularLocation>
</comment>
<dbReference type="PANTHER" id="PTHR42865:SF8">
    <property type="entry name" value="SERINE_THREONINE TRANSPORTER SSTT"/>
    <property type="match status" value="1"/>
</dbReference>
<comment type="catalytic activity">
    <reaction evidence="9">
        <text>L-threonine(in) + Na(+)(in) = L-threonine(out) + Na(+)(out)</text>
        <dbReference type="Rhea" id="RHEA:69999"/>
        <dbReference type="ChEBI" id="CHEBI:29101"/>
        <dbReference type="ChEBI" id="CHEBI:57926"/>
    </reaction>
</comment>
<evidence type="ECO:0000256" key="1">
    <source>
        <dbReference type="ARBA" id="ARBA00004141"/>
    </source>
</evidence>
<evidence type="ECO:0000256" key="9">
    <source>
        <dbReference type="HAMAP-Rule" id="MF_01582"/>
    </source>
</evidence>
<keyword evidence="8 9" id="KW-0472">Membrane</keyword>
<dbReference type="EMBL" id="CABWKQ010000011">
    <property type="protein sequence ID" value="VWX34549.1"/>
    <property type="molecule type" value="Genomic_DNA"/>
</dbReference>
<keyword evidence="4 9" id="KW-0812">Transmembrane</keyword>
<feature type="transmembrane region" description="Helical" evidence="9">
    <location>
        <begin position="137"/>
        <end position="157"/>
    </location>
</feature>
<evidence type="ECO:0000313" key="11">
    <source>
        <dbReference type="Proteomes" id="UP000439752"/>
    </source>
</evidence>
<gene>
    <name evidence="9 10" type="primary">sstT</name>
    <name evidence="10" type="ORF">EXIGUO9Y_190038</name>
</gene>
<organism evidence="10 11">
    <name type="scientific">Exiguobacterium oxidotolerans</name>
    <dbReference type="NCBI Taxonomy" id="223958"/>
    <lineage>
        <taxon>Bacteria</taxon>
        <taxon>Bacillati</taxon>
        <taxon>Bacillota</taxon>
        <taxon>Bacilli</taxon>
        <taxon>Bacillales</taxon>
        <taxon>Bacillales Family XII. Incertae Sedis</taxon>
        <taxon>Exiguobacterium</taxon>
    </lineage>
</organism>
<dbReference type="RefSeq" id="WP_159172987.1">
    <property type="nucleotide sequence ID" value="NZ_LR732311.1"/>
</dbReference>
<comment type="similarity">
    <text evidence="9">Belongs to the dicarboxylate/amino acid:cation symporter (DAACS) (TC 2.A.23) family.</text>
</comment>
<dbReference type="InterPro" id="IPR001991">
    <property type="entry name" value="Na-dicarboxylate_symporter"/>
</dbReference>
<protein>
    <recommendedName>
        <fullName evidence="9">Serine/threonine transporter SstT</fullName>
    </recommendedName>
    <alternativeName>
        <fullName evidence="9">Na(+)/serine-threonine symporter</fullName>
    </alternativeName>
</protein>